<dbReference type="AlphaFoldDB" id="A0A0F9RR66"/>
<comment type="caution">
    <text evidence="1">The sequence shown here is derived from an EMBL/GenBank/DDBJ whole genome shotgun (WGS) entry which is preliminary data.</text>
</comment>
<organism evidence="1">
    <name type="scientific">marine sediment metagenome</name>
    <dbReference type="NCBI Taxonomy" id="412755"/>
    <lineage>
        <taxon>unclassified sequences</taxon>
        <taxon>metagenomes</taxon>
        <taxon>ecological metagenomes</taxon>
    </lineage>
</organism>
<sequence length="89" mass="10137">MLNLMCEDLGGNLLTMEGCVDCKVNICIASYERFFTCLECGCVLCAACHTLTDCDRCRQRAYQARQQRPLDNSVLTRLKKYIFGKEEKA</sequence>
<accession>A0A0F9RR66</accession>
<evidence type="ECO:0000313" key="1">
    <source>
        <dbReference type="EMBL" id="KKN52302.1"/>
    </source>
</evidence>
<protein>
    <submittedName>
        <fullName evidence="1">Uncharacterized protein</fullName>
    </submittedName>
</protein>
<gene>
    <name evidence="1" type="ORF">LCGC14_0613970</name>
</gene>
<reference evidence="1" key="1">
    <citation type="journal article" date="2015" name="Nature">
        <title>Complex archaea that bridge the gap between prokaryotes and eukaryotes.</title>
        <authorList>
            <person name="Spang A."/>
            <person name="Saw J.H."/>
            <person name="Jorgensen S.L."/>
            <person name="Zaremba-Niedzwiedzka K."/>
            <person name="Martijn J."/>
            <person name="Lind A.E."/>
            <person name="van Eijk R."/>
            <person name="Schleper C."/>
            <person name="Guy L."/>
            <person name="Ettema T.J."/>
        </authorList>
    </citation>
    <scope>NUCLEOTIDE SEQUENCE</scope>
</reference>
<name>A0A0F9RR66_9ZZZZ</name>
<proteinExistence type="predicted"/>
<dbReference type="EMBL" id="LAZR01001025">
    <property type="protein sequence ID" value="KKN52302.1"/>
    <property type="molecule type" value="Genomic_DNA"/>
</dbReference>